<feature type="region of interest" description="Disordered" evidence="10">
    <location>
        <begin position="281"/>
        <end position="303"/>
    </location>
</feature>
<proteinExistence type="inferred from homology"/>
<dbReference type="FunFam" id="1.10.10.60:FF:000577">
    <property type="entry name" value="Homeobox-leucine zipper protein 18"/>
    <property type="match status" value="1"/>
</dbReference>
<name>A0A2T7F7Y8_9POAL</name>
<evidence type="ECO:0000256" key="3">
    <source>
        <dbReference type="ARBA" id="ARBA00023015"/>
    </source>
</evidence>
<dbReference type="Pfam" id="PF02183">
    <property type="entry name" value="HALZ"/>
    <property type="match status" value="1"/>
</dbReference>
<dbReference type="PROSITE" id="PS50071">
    <property type="entry name" value="HOMEOBOX_2"/>
    <property type="match status" value="1"/>
</dbReference>
<dbReference type="InterPro" id="IPR003106">
    <property type="entry name" value="Leu_zip_homeo"/>
</dbReference>
<sequence>MQDKKKRSMYLQLATPVRYAPNEATRLPAGGGQPQPQLRELLTVKERRARFPLDHQAGDIIVTDQYVRGGTEDKRSQIGEVSPNHRIHRLAGRPNSKTRPRPRLQLEPKLPLLAGPPRASTEAAGSVRHPPPRPTTKSIPASPPPPPPTRFPVRRGPSFSTERRATPLVLLAAGKEDHDELVLELGVGSAKRTEQDSQKTPTQREEDAQDQEEDGEACFHSESPVELSLGCPLLPASAETGSANSEECRRGFEVNTVLVDGDTVQGRSLSTSSLPMEVPVRQAADQEAAEDEENSGVGGGARKKLRLSQEQSAFLEDSFKEHSTLTPKQKSDLAKRLNLRPRQVEVWFQNRRARTKLKQTEVDCEYLKRCCETLAQENRRLHREVAELRALRTAPYPFNGHLPAAGLSTARVCPSCDDDKVTPRNPTITASSPAVAPPSPVSTLFARPHFGAFTAHPVLRCQPSATSWDAG</sequence>
<feature type="region of interest" description="Disordered" evidence="10">
    <location>
        <begin position="186"/>
        <end position="223"/>
    </location>
</feature>
<feature type="domain" description="Homeobox" evidence="11">
    <location>
        <begin position="298"/>
        <end position="358"/>
    </location>
</feature>
<dbReference type="InterPro" id="IPR009057">
    <property type="entry name" value="Homeodomain-like_sf"/>
</dbReference>
<dbReference type="InterPro" id="IPR017970">
    <property type="entry name" value="Homeobox_CS"/>
</dbReference>
<dbReference type="Pfam" id="PF00046">
    <property type="entry name" value="Homeodomain"/>
    <property type="match status" value="1"/>
</dbReference>
<feature type="compositionally biased region" description="Acidic residues" evidence="10">
    <location>
        <begin position="207"/>
        <end position="216"/>
    </location>
</feature>
<keyword evidence="4 8" id="KW-0238">DNA-binding</keyword>
<dbReference type="InterPro" id="IPR050762">
    <property type="entry name" value="HD-ZIP_Homeobox_LZ_Class_II"/>
</dbReference>
<dbReference type="GO" id="GO:0043565">
    <property type="term" value="F:sequence-specific DNA binding"/>
    <property type="evidence" value="ECO:0007669"/>
    <property type="project" value="InterPro"/>
</dbReference>
<keyword evidence="7 8" id="KW-0539">Nucleus</keyword>
<keyword evidence="5 8" id="KW-0371">Homeobox</keyword>
<evidence type="ECO:0000256" key="2">
    <source>
        <dbReference type="ARBA" id="ARBA00006074"/>
    </source>
</evidence>
<dbReference type="InterPro" id="IPR001356">
    <property type="entry name" value="HD"/>
</dbReference>
<dbReference type="Gramene" id="PUZ76180">
    <property type="protein sequence ID" value="PUZ76180"/>
    <property type="gene ID" value="GQ55_1G269400"/>
</dbReference>
<dbReference type="SMART" id="SM00389">
    <property type="entry name" value="HOX"/>
    <property type="match status" value="1"/>
</dbReference>
<evidence type="ECO:0000256" key="5">
    <source>
        <dbReference type="ARBA" id="ARBA00023155"/>
    </source>
</evidence>
<evidence type="ECO:0000256" key="6">
    <source>
        <dbReference type="ARBA" id="ARBA00023163"/>
    </source>
</evidence>
<dbReference type="STRING" id="1504633.A0A2T7F7Y8"/>
<protein>
    <recommendedName>
        <fullName evidence="11">Homeobox domain-containing protein</fullName>
    </recommendedName>
</protein>
<keyword evidence="3" id="KW-0805">Transcription regulation</keyword>
<keyword evidence="13" id="KW-1185">Reference proteome</keyword>
<evidence type="ECO:0000256" key="1">
    <source>
        <dbReference type="ARBA" id="ARBA00004123"/>
    </source>
</evidence>
<dbReference type="EMBL" id="CM009749">
    <property type="protein sequence ID" value="PUZ76180.1"/>
    <property type="molecule type" value="Genomic_DNA"/>
</dbReference>
<evidence type="ECO:0000313" key="12">
    <source>
        <dbReference type="EMBL" id="PUZ76180.1"/>
    </source>
</evidence>
<dbReference type="PANTHER" id="PTHR45714">
    <property type="entry name" value="HOMEOBOX-LEUCINE ZIPPER PROTEIN HAT14"/>
    <property type="match status" value="1"/>
</dbReference>
<reference evidence="12 13" key="1">
    <citation type="submission" date="2018-04" db="EMBL/GenBank/DDBJ databases">
        <title>WGS assembly of Panicum hallii var. hallii HAL2.</title>
        <authorList>
            <person name="Lovell J."/>
            <person name="Jenkins J."/>
            <person name="Lowry D."/>
            <person name="Mamidi S."/>
            <person name="Sreedasyam A."/>
            <person name="Weng X."/>
            <person name="Barry K."/>
            <person name="Bonette J."/>
            <person name="Campitelli B."/>
            <person name="Daum C."/>
            <person name="Gordon S."/>
            <person name="Gould B."/>
            <person name="Lipzen A."/>
            <person name="MacQueen A."/>
            <person name="Palacio-Mejia J."/>
            <person name="Plott C."/>
            <person name="Shakirov E."/>
            <person name="Shu S."/>
            <person name="Yoshinaga Y."/>
            <person name="Zane M."/>
            <person name="Rokhsar D."/>
            <person name="Grimwood J."/>
            <person name="Schmutz J."/>
            <person name="Juenger T."/>
        </authorList>
    </citation>
    <scope>NUCLEOTIDE SEQUENCE [LARGE SCALE GENOMIC DNA]</scope>
    <source>
        <strain evidence="13">cv. HAL2</strain>
    </source>
</reference>
<dbReference type="PANTHER" id="PTHR45714:SF21">
    <property type="entry name" value="HOMEOBOX-LEUCINE ZIPPER PROTEIN HOX7"/>
    <property type="match status" value="1"/>
</dbReference>
<dbReference type="SMART" id="SM00340">
    <property type="entry name" value="HALZ"/>
    <property type="match status" value="1"/>
</dbReference>
<feature type="region of interest" description="Disordered" evidence="10">
    <location>
        <begin position="70"/>
        <end position="163"/>
    </location>
</feature>
<evidence type="ECO:0000256" key="10">
    <source>
        <dbReference type="SAM" id="MobiDB-lite"/>
    </source>
</evidence>
<comment type="similarity">
    <text evidence="2">Belongs to the HD-ZIP homeobox family. Class II subfamily.</text>
</comment>
<dbReference type="GO" id="GO:0000981">
    <property type="term" value="F:DNA-binding transcription factor activity, RNA polymerase II-specific"/>
    <property type="evidence" value="ECO:0007669"/>
    <property type="project" value="InterPro"/>
</dbReference>
<feature type="DNA-binding region" description="Homeobox" evidence="8">
    <location>
        <begin position="300"/>
        <end position="359"/>
    </location>
</feature>
<dbReference type="OrthoDB" id="6159439at2759"/>
<feature type="compositionally biased region" description="Basic and acidic residues" evidence="10">
    <location>
        <begin position="191"/>
        <end position="206"/>
    </location>
</feature>
<evidence type="ECO:0000256" key="7">
    <source>
        <dbReference type="ARBA" id="ARBA00023242"/>
    </source>
</evidence>
<evidence type="ECO:0000259" key="11">
    <source>
        <dbReference type="PROSITE" id="PS50071"/>
    </source>
</evidence>
<dbReference type="Proteomes" id="UP000244336">
    <property type="component" value="Chromosome 1"/>
</dbReference>
<dbReference type="PROSITE" id="PS00027">
    <property type="entry name" value="HOMEOBOX_1"/>
    <property type="match status" value="1"/>
</dbReference>
<dbReference type="Gene3D" id="1.10.10.60">
    <property type="entry name" value="Homeodomain-like"/>
    <property type="match status" value="1"/>
</dbReference>
<gene>
    <name evidence="12" type="ORF">GQ55_1G269400</name>
</gene>
<evidence type="ECO:0000313" key="13">
    <source>
        <dbReference type="Proteomes" id="UP000244336"/>
    </source>
</evidence>
<evidence type="ECO:0000256" key="4">
    <source>
        <dbReference type="ARBA" id="ARBA00023125"/>
    </source>
</evidence>
<evidence type="ECO:0000256" key="8">
    <source>
        <dbReference type="PROSITE-ProRule" id="PRU00108"/>
    </source>
</evidence>
<comment type="subcellular location">
    <subcellularLocation>
        <location evidence="1 8 9">Nucleus</location>
    </subcellularLocation>
</comment>
<evidence type="ECO:0000256" key="9">
    <source>
        <dbReference type="RuleBase" id="RU000682"/>
    </source>
</evidence>
<feature type="compositionally biased region" description="Pro residues" evidence="10">
    <location>
        <begin position="141"/>
        <end position="150"/>
    </location>
</feature>
<dbReference type="GO" id="GO:0005634">
    <property type="term" value="C:nucleus"/>
    <property type="evidence" value="ECO:0007669"/>
    <property type="project" value="UniProtKB-SubCell"/>
</dbReference>
<accession>A0A2T7F7Y8</accession>
<feature type="compositionally biased region" description="Basic residues" evidence="10">
    <location>
        <begin position="85"/>
        <end position="102"/>
    </location>
</feature>
<dbReference type="CDD" id="cd00086">
    <property type="entry name" value="homeodomain"/>
    <property type="match status" value="1"/>
</dbReference>
<organism evidence="12 13">
    <name type="scientific">Panicum hallii var. hallii</name>
    <dbReference type="NCBI Taxonomy" id="1504633"/>
    <lineage>
        <taxon>Eukaryota</taxon>
        <taxon>Viridiplantae</taxon>
        <taxon>Streptophyta</taxon>
        <taxon>Embryophyta</taxon>
        <taxon>Tracheophyta</taxon>
        <taxon>Spermatophyta</taxon>
        <taxon>Magnoliopsida</taxon>
        <taxon>Liliopsida</taxon>
        <taxon>Poales</taxon>
        <taxon>Poaceae</taxon>
        <taxon>PACMAD clade</taxon>
        <taxon>Panicoideae</taxon>
        <taxon>Panicodae</taxon>
        <taxon>Paniceae</taxon>
        <taxon>Panicinae</taxon>
        <taxon>Panicum</taxon>
        <taxon>Panicum sect. Panicum</taxon>
    </lineage>
</organism>
<dbReference type="SUPFAM" id="SSF46689">
    <property type="entry name" value="Homeodomain-like"/>
    <property type="match status" value="1"/>
</dbReference>
<keyword evidence="6" id="KW-0804">Transcription</keyword>
<dbReference type="AlphaFoldDB" id="A0A2T7F7Y8"/>